<protein>
    <recommendedName>
        <fullName evidence="2">GTP 3',8-cyclase</fullName>
        <ecNumber evidence="2">4.1.99.22</ecNumber>
    </recommendedName>
</protein>
<comment type="caution">
    <text evidence="15">The sequence shown here is derived from an EMBL/GenBank/DDBJ whole genome shotgun (WGS) entry which is preliminary data.</text>
</comment>
<dbReference type="CDD" id="cd01335">
    <property type="entry name" value="Radical_SAM"/>
    <property type="match status" value="1"/>
</dbReference>
<evidence type="ECO:0000256" key="5">
    <source>
        <dbReference type="ARBA" id="ARBA00022723"/>
    </source>
</evidence>
<keyword evidence="4" id="KW-0949">S-adenosyl-L-methionine</keyword>
<feature type="compositionally biased region" description="Basic and acidic residues" evidence="13">
    <location>
        <begin position="333"/>
        <end position="344"/>
    </location>
</feature>
<dbReference type="Pfam" id="PF06463">
    <property type="entry name" value="Mob_synth_C"/>
    <property type="match status" value="1"/>
</dbReference>
<keyword evidence="6" id="KW-0547">Nucleotide-binding</keyword>
<dbReference type="InterPro" id="IPR013483">
    <property type="entry name" value="MoaA"/>
</dbReference>
<dbReference type="InterPro" id="IPR010505">
    <property type="entry name" value="MoaA_twitch"/>
</dbReference>
<keyword evidence="10" id="KW-0501">Molybdenum cofactor biosynthesis</keyword>
<evidence type="ECO:0000256" key="10">
    <source>
        <dbReference type="ARBA" id="ARBA00023150"/>
    </source>
</evidence>
<gene>
    <name evidence="15" type="primary">moaA</name>
    <name evidence="15" type="ORF">ABC974_04610</name>
</gene>
<feature type="domain" description="Radical SAM core" evidence="14">
    <location>
        <begin position="32"/>
        <end position="256"/>
    </location>
</feature>
<proteinExistence type="predicted"/>
<dbReference type="PANTHER" id="PTHR22960:SF28">
    <property type="entry name" value="GTP 3',8-CYCLASE"/>
    <property type="match status" value="1"/>
</dbReference>
<dbReference type="Proteomes" id="UP001419910">
    <property type="component" value="Unassembled WGS sequence"/>
</dbReference>
<evidence type="ECO:0000256" key="7">
    <source>
        <dbReference type="ARBA" id="ARBA00023004"/>
    </source>
</evidence>
<dbReference type="Pfam" id="PF04055">
    <property type="entry name" value="Radical_SAM"/>
    <property type="match status" value="1"/>
</dbReference>
<evidence type="ECO:0000256" key="13">
    <source>
        <dbReference type="SAM" id="MobiDB-lite"/>
    </source>
</evidence>
<dbReference type="InterPro" id="IPR000385">
    <property type="entry name" value="MoaA_NifB_PqqE_Fe-S-bd_CS"/>
</dbReference>
<evidence type="ECO:0000259" key="14">
    <source>
        <dbReference type="PROSITE" id="PS51918"/>
    </source>
</evidence>
<evidence type="ECO:0000256" key="6">
    <source>
        <dbReference type="ARBA" id="ARBA00022741"/>
    </source>
</evidence>
<evidence type="ECO:0000256" key="3">
    <source>
        <dbReference type="ARBA" id="ARBA00022485"/>
    </source>
</evidence>
<keyword evidence="11 15" id="KW-0456">Lyase</keyword>
<dbReference type="EMBL" id="JBDIME010000003">
    <property type="protein sequence ID" value="MEN2788899.1"/>
    <property type="molecule type" value="Genomic_DNA"/>
</dbReference>
<dbReference type="InterPro" id="IPR007197">
    <property type="entry name" value="rSAM"/>
</dbReference>
<evidence type="ECO:0000256" key="12">
    <source>
        <dbReference type="ARBA" id="ARBA00048697"/>
    </source>
</evidence>
<comment type="cofactor">
    <cofactor evidence="1">
        <name>[4Fe-4S] cluster</name>
        <dbReference type="ChEBI" id="CHEBI:49883"/>
    </cofactor>
</comment>
<evidence type="ECO:0000256" key="9">
    <source>
        <dbReference type="ARBA" id="ARBA00023134"/>
    </source>
</evidence>
<evidence type="ECO:0000256" key="11">
    <source>
        <dbReference type="ARBA" id="ARBA00023239"/>
    </source>
</evidence>
<name>A0ABU9XZA0_9SPHN</name>
<dbReference type="SMART" id="SM00729">
    <property type="entry name" value="Elp3"/>
    <property type="match status" value="1"/>
</dbReference>
<dbReference type="CDD" id="cd21117">
    <property type="entry name" value="Twitch_MoaA"/>
    <property type="match status" value="1"/>
</dbReference>
<dbReference type="Gene3D" id="3.20.20.70">
    <property type="entry name" value="Aldolase class I"/>
    <property type="match status" value="1"/>
</dbReference>
<dbReference type="InterPro" id="IPR006638">
    <property type="entry name" value="Elp3/MiaA/NifB-like_rSAM"/>
</dbReference>
<accession>A0ABU9XZA0</accession>
<dbReference type="InterPro" id="IPR040064">
    <property type="entry name" value="MoaA-like"/>
</dbReference>
<dbReference type="GO" id="GO:0061798">
    <property type="term" value="F:GTP 3',8'-cyclase activity"/>
    <property type="evidence" value="ECO:0007669"/>
    <property type="project" value="UniProtKB-EC"/>
</dbReference>
<sequence length="350" mass="37694">MNAIQAFSQRHDPGRAVDPSQVEPRTGRLVDGFGRRFHYLRLSVTEVCNFRCAYCLPDGFRKTAPHSFLGVEEIARLANAFARLGVAKIRLTGGEPTVRGDIGEIIARVAATPGIDKVAMTTNGWNLHRHVAAWHAAGLTNLNISIDDLDAAGFAAITGHDRLDQVVAGLDAALALGMRAVKINAVLLKASAPESFDRFAAFVKARPIAVRFIELMRTGDNADYFAANHVSGAVLAAWLEARGWSARPRGFDDGPAMEYEHPDYLGRIGLIAPYGAGFCDSCNRLRVTARGKLRLCLFGEGGVDLRDLLADDRPDAVAERVTAALAGKSAGHRLHEGRPGDTRHLAQLGG</sequence>
<keyword evidence="8" id="KW-0411">Iron-sulfur</keyword>
<keyword evidence="5" id="KW-0479">Metal-binding</keyword>
<dbReference type="InterPro" id="IPR050105">
    <property type="entry name" value="MoCo_biosynth_MoaA/MoaC"/>
</dbReference>
<dbReference type="NCBIfam" id="TIGR02666">
    <property type="entry name" value="moaA"/>
    <property type="match status" value="1"/>
</dbReference>
<evidence type="ECO:0000256" key="8">
    <source>
        <dbReference type="ARBA" id="ARBA00023014"/>
    </source>
</evidence>
<evidence type="ECO:0000256" key="1">
    <source>
        <dbReference type="ARBA" id="ARBA00001966"/>
    </source>
</evidence>
<dbReference type="EC" id="4.1.99.22" evidence="2"/>
<dbReference type="SUPFAM" id="SSF102114">
    <property type="entry name" value="Radical SAM enzymes"/>
    <property type="match status" value="1"/>
</dbReference>
<comment type="catalytic activity">
    <reaction evidence="12">
        <text>GTP + AH2 + S-adenosyl-L-methionine = (8S)-3',8-cyclo-7,8-dihydroguanosine 5'-triphosphate + 5'-deoxyadenosine + L-methionine + A + H(+)</text>
        <dbReference type="Rhea" id="RHEA:49576"/>
        <dbReference type="ChEBI" id="CHEBI:13193"/>
        <dbReference type="ChEBI" id="CHEBI:15378"/>
        <dbReference type="ChEBI" id="CHEBI:17319"/>
        <dbReference type="ChEBI" id="CHEBI:17499"/>
        <dbReference type="ChEBI" id="CHEBI:37565"/>
        <dbReference type="ChEBI" id="CHEBI:57844"/>
        <dbReference type="ChEBI" id="CHEBI:59789"/>
        <dbReference type="ChEBI" id="CHEBI:131766"/>
        <dbReference type="EC" id="4.1.99.22"/>
    </reaction>
</comment>
<dbReference type="SFLD" id="SFLDG01386">
    <property type="entry name" value="main_SPASM_domain-containing"/>
    <property type="match status" value="1"/>
</dbReference>
<dbReference type="InterPro" id="IPR013785">
    <property type="entry name" value="Aldolase_TIM"/>
</dbReference>
<feature type="region of interest" description="Disordered" evidence="13">
    <location>
        <begin position="329"/>
        <end position="350"/>
    </location>
</feature>
<dbReference type="PANTHER" id="PTHR22960">
    <property type="entry name" value="MOLYBDOPTERIN COFACTOR SYNTHESIS PROTEIN A"/>
    <property type="match status" value="1"/>
</dbReference>
<evidence type="ECO:0000256" key="2">
    <source>
        <dbReference type="ARBA" id="ARBA00012167"/>
    </source>
</evidence>
<evidence type="ECO:0000313" key="16">
    <source>
        <dbReference type="Proteomes" id="UP001419910"/>
    </source>
</evidence>
<evidence type="ECO:0000256" key="4">
    <source>
        <dbReference type="ARBA" id="ARBA00022691"/>
    </source>
</evidence>
<dbReference type="SFLD" id="SFLDG01383">
    <property type="entry name" value="cyclic_pyranopterin_phosphate"/>
    <property type="match status" value="1"/>
</dbReference>
<keyword evidence="16" id="KW-1185">Reference proteome</keyword>
<feature type="region of interest" description="Disordered" evidence="13">
    <location>
        <begin position="1"/>
        <end position="22"/>
    </location>
</feature>
<dbReference type="RefSeq" id="WP_343891556.1">
    <property type="nucleotide sequence ID" value="NZ_BAAAEH010000047.1"/>
</dbReference>
<dbReference type="PROSITE" id="PS01305">
    <property type="entry name" value="MOAA_NIFB_PQQE"/>
    <property type="match status" value="1"/>
</dbReference>
<organism evidence="15 16">
    <name type="scientific">Sphingomonas oligophenolica</name>
    <dbReference type="NCBI Taxonomy" id="301154"/>
    <lineage>
        <taxon>Bacteria</taxon>
        <taxon>Pseudomonadati</taxon>
        <taxon>Pseudomonadota</taxon>
        <taxon>Alphaproteobacteria</taxon>
        <taxon>Sphingomonadales</taxon>
        <taxon>Sphingomonadaceae</taxon>
        <taxon>Sphingomonas</taxon>
    </lineage>
</organism>
<evidence type="ECO:0000313" key="15">
    <source>
        <dbReference type="EMBL" id="MEN2788899.1"/>
    </source>
</evidence>
<dbReference type="SFLD" id="SFLDG01067">
    <property type="entry name" value="SPASM/twitch_domain_containing"/>
    <property type="match status" value="1"/>
</dbReference>
<reference evidence="15 16" key="1">
    <citation type="submission" date="2024-05" db="EMBL/GenBank/DDBJ databases">
        <authorList>
            <person name="Liu Q."/>
            <person name="Xin Y.-H."/>
        </authorList>
    </citation>
    <scope>NUCLEOTIDE SEQUENCE [LARGE SCALE GENOMIC DNA]</scope>
    <source>
        <strain evidence="15 16">CGMCC 1.10181</strain>
    </source>
</reference>
<keyword evidence="3" id="KW-0004">4Fe-4S</keyword>
<keyword evidence="7" id="KW-0408">Iron</keyword>
<dbReference type="InterPro" id="IPR058240">
    <property type="entry name" value="rSAM_sf"/>
</dbReference>
<keyword evidence="9" id="KW-0342">GTP-binding</keyword>
<dbReference type="SFLD" id="SFLDS00029">
    <property type="entry name" value="Radical_SAM"/>
    <property type="match status" value="1"/>
</dbReference>
<dbReference type="PROSITE" id="PS51918">
    <property type="entry name" value="RADICAL_SAM"/>
    <property type="match status" value="1"/>
</dbReference>